<feature type="binding site" evidence="4">
    <location>
        <position position="92"/>
    </location>
    <ligand>
        <name>Mg(2+)</name>
        <dbReference type="ChEBI" id="CHEBI:18420"/>
        <label>1</label>
        <note>catalytic</note>
    </ligand>
</feature>
<keyword evidence="2" id="KW-0378">Hydrolase</keyword>
<dbReference type="PANTHER" id="PTHR20854:SF4">
    <property type="entry name" value="INOSITOL-1-MONOPHOSPHATASE-RELATED"/>
    <property type="match status" value="1"/>
</dbReference>
<evidence type="ECO:0000313" key="5">
    <source>
        <dbReference type="EMBL" id="HIZ37317.1"/>
    </source>
</evidence>
<dbReference type="SUPFAM" id="SSF56655">
    <property type="entry name" value="Carbohydrate phosphatase"/>
    <property type="match status" value="1"/>
</dbReference>
<organism evidence="5 6">
    <name type="scientific">Candidatus Ruania gallistercoris</name>
    <dbReference type="NCBI Taxonomy" id="2838746"/>
    <lineage>
        <taxon>Bacteria</taxon>
        <taxon>Bacillati</taxon>
        <taxon>Actinomycetota</taxon>
        <taxon>Actinomycetes</taxon>
        <taxon>Micrococcales</taxon>
        <taxon>Ruaniaceae</taxon>
        <taxon>Ruania</taxon>
    </lineage>
</organism>
<keyword evidence="1 4" id="KW-0479">Metal-binding</keyword>
<feature type="binding site" evidence="4">
    <location>
        <position position="207"/>
    </location>
    <ligand>
        <name>Mg(2+)</name>
        <dbReference type="ChEBI" id="CHEBI:18420"/>
        <label>1</label>
        <note>catalytic</note>
    </ligand>
</feature>
<dbReference type="PROSITE" id="PS00629">
    <property type="entry name" value="IMP_1"/>
    <property type="match status" value="1"/>
</dbReference>
<dbReference type="CDD" id="cd01637">
    <property type="entry name" value="IMPase_like"/>
    <property type="match status" value="1"/>
</dbReference>
<dbReference type="PRINTS" id="PR00377">
    <property type="entry name" value="IMPHPHTASES"/>
</dbReference>
<dbReference type="EMBL" id="DXBY01000278">
    <property type="protein sequence ID" value="HIZ37317.1"/>
    <property type="molecule type" value="Genomic_DNA"/>
</dbReference>
<dbReference type="GO" id="GO:0007165">
    <property type="term" value="P:signal transduction"/>
    <property type="evidence" value="ECO:0007669"/>
    <property type="project" value="TreeGrafter"/>
</dbReference>
<dbReference type="Gene3D" id="3.30.540.10">
    <property type="entry name" value="Fructose-1,6-Bisphosphatase, subunit A, domain 1"/>
    <property type="match status" value="1"/>
</dbReference>
<reference evidence="5" key="1">
    <citation type="journal article" date="2021" name="PeerJ">
        <title>Extensive microbial diversity within the chicken gut microbiome revealed by metagenomics and culture.</title>
        <authorList>
            <person name="Gilroy R."/>
            <person name="Ravi A."/>
            <person name="Getino M."/>
            <person name="Pursley I."/>
            <person name="Horton D.L."/>
            <person name="Alikhan N.F."/>
            <person name="Baker D."/>
            <person name="Gharbi K."/>
            <person name="Hall N."/>
            <person name="Watson M."/>
            <person name="Adriaenssens E.M."/>
            <person name="Foster-Nyarko E."/>
            <person name="Jarju S."/>
            <person name="Secka A."/>
            <person name="Antonio M."/>
            <person name="Oren A."/>
            <person name="Chaudhuri R.R."/>
            <person name="La Ragione R."/>
            <person name="Hildebrand F."/>
            <person name="Pallen M.J."/>
        </authorList>
    </citation>
    <scope>NUCLEOTIDE SEQUENCE</scope>
    <source>
        <strain evidence="5">ChiGjej4B4-7305</strain>
    </source>
</reference>
<evidence type="ECO:0000256" key="4">
    <source>
        <dbReference type="PIRSR" id="PIRSR600760-2"/>
    </source>
</evidence>
<dbReference type="Gene3D" id="3.40.190.80">
    <property type="match status" value="1"/>
</dbReference>
<dbReference type="Pfam" id="PF00459">
    <property type="entry name" value="Inositol_P"/>
    <property type="match status" value="1"/>
</dbReference>
<dbReference type="InterPro" id="IPR000760">
    <property type="entry name" value="Inositol_monophosphatase-like"/>
</dbReference>
<feature type="binding site" evidence="4">
    <location>
        <position position="89"/>
    </location>
    <ligand>
        <name>Mg(2+)</name>
        <dbReference type="ChEBI" id="CHEBI:18420"/>
        <label>1</label>
        <note>catalytic</note>
    </ligand>
</feature>
<dbReference type="GO" id="GO:0006020">
    <property type="term" value="P:inositol metabolic process"/>
    <property type="evidence" value="ECO:0007669"/>
    <property type="project" value="TreeGrafter"/>
</dbReference>
<dbReference type="InterPro" id="IPR020583">
    <property type="entry name" value="Inositol_monoP_metal-BS"/>
</dbReference>
<evidence type="ECO:0000256" key="1">
    <source>
        <dbReference type="ARBA" id="ARBA00022723"/>
    </source>
</evidence>
<feature type="binding site" evidence="4">
    <location>
        <position position="66"/>
    </location>
    <ligand>
        <name>Mg(2+)</name>
        <dbReference type="ChEBI" id="CHEBI:18420"/>
        <label>1</label>
        <note>catalytic</note>
    </ligand>
</feature>
<proteinExistence type="predicted"/>
<dbReference type="Proteomes" id="UP000824037">
    <property type="component" value="Unassembled WGS sequence"/>
</dbReference>
<protein>
    <submittedName>
        <fullName evidence="5">Inositol monophosphatase</fullName>
    </submittedName>
</protein>
<comment type="caution">
    <text evidence="5">The sequence shown here is derived from an EMBL/GenBank/DDBJ whole genome shotgun (WGS) entry which is preliminary data.</text>
</comment>
<keyword evidence="3 4" id="KW-0460">Magnesium</keyword>
<gene>
    <name evidence="5" type="ORF">H9815_16190</name>
</gene>
<name>A0A9D2EH00_9MICO</name>
<evidence type="ECO:0000313" key="6">
    <source>
        <dbReference type="Proteomes" id="UP000824037"/>
    </source>
</evidence>
<evidence type="ECO:0000256" key="2">
    <source>
        <dbReference type="ARBA" id="ARBA00022801"/>
    </source>
</evidence>
<dbReference type="GO" id="GO:0008934">
    <property type="term" value="F:inositol monophosphate 1-phosphatase activity"/>
    <property type="evidence" value="ECO:0007669"/>
    <property type="project" value="TreeGrafter"/>
</dbReference>
<dbReference type="GO" id="GO:0046872">
    <property type="term" value="F:metal ion binding"/>
    <property type="evidence" value="ECO:0007669"/>
    <property type="project" value="UniProtKB-KW"/>
</dbReference>
<comment type="cofactor">
    <cofactor evidence="4">
        <name>Mg(2+)</name>
        <dbReference type="ChEBI" id="CHEBI:18420"/>
    </cofactor>
</comment>
<reference evidence="5" key="2">
    <citation type="submission" date="2021-04" db="EMBL/GenBank/DDBJ databases">
        <authorList>
            <person name="Gilroy R."/>
        </authorList>
    </citation>
    <scope>NUCLEOTIDE SEQUENCE</scope>
    <source>
        <strain evidence="5">ChiGjej4B4-7305</strain>
    </source>
</reference>
<evidence type="ECO:0000256" key="3">
    <source>
        <dbReference type="ARBA" id="ARBA00022842"/>
    </source>
</evidence>
<accession>A0A9D2EH00</accession>
<dbReference type="AlphaFoldDB" id="A0A9D2EH00"/>
<sequence>MDTDAILDLVKDTAAELITPRFRALAEHEVMEKAPGDLVTVADRESEIAITARLREHYPDALILGEEATQTQAGLLTAFAGAEHAFTIDPVDGTKNFVNGSPDHAVMVAELRDGHAVRGWIWQPEHQVAFVAEAGGGVYRNGERLDAVPRSSEPAQIRGASSTELHGMAPGSFAEVTDSWWCAGVDYPQVLTGGVDYMLFRKDWPWDHVPGSLMVAELGGRTGRLDGSEYNPRERQEWLLTAATEELFDQVRGPVAASMGL</sequence>
<dbReference type="PANTHER" id="PTHR20854">
    <property type="entry name" value="INOSITOL MONOPHOSPHATASE"/>
    <property type="match status" value="1"/>
</dbReference>